<dbReference type="EMBL" id="CP049838">
    <property type="protein sequence ID" value="QJT02514.1"/>
    <property type="molecule type" value="Genomic_DNA"/>
</dbReference>
<evidence type="ECO:0000256" key="2">
    <source>
        <dbReference type="SAM" id="SignalP"/>
    </source>
</evidence>
<feature type="region of interest" description="Disordered" evidence="1">
    <location>
        <begin position="31"/>
        <end position="76"/>
    </location>
</feature>
<feature type="signal peptide" evidence="2">
    <location>
        <begin position="1"/>
        <end position="20"/>
    </location>
</feature>
<protein>
    <submittedName>
        <fullName evidence="4">DUF4232 domain-containing protein</fullName>
    </submittedName>
</protein>
<dbReference type="AlphaFoldDB" id="A0A6M4WPW1"/>
<keyword evidence="2" id="KW-0732">Signal</keyword>
<accession>A0A6M4WPW1</accession>
<organism evidence="4 5">
    <name type="scientific">Streptomyces asoensis</name>
    <dbReference type="NCBI Taxonomy" id="249586"/>
    <lineage>
        <taxon>Bacteria</taxon>
        <taxon>Bacillati</taxon>
        <taxon>Actinomycetota</taxon>
        <taxon>Actinomycetes</taxon>
        <taxon>Kitasatosporales</taxon>
        <taxon>Streptomycetaceae</taxon>
        <taxon>Streptomyces</taxon>
    </lineage>
</organism>
<evidence type="ECO:0000259" key="3">
    <source>
        <dbReference type="Pfam" id="PF14016"/>
    </source>
</evidence>
<evidence type="ECO:0000313" key="4">
    <source>
        <dbReference type="EMBL" id="QJT02514.1"/>
    </source>
</evidence>
<dbReference type="InterPro" id="IPR025326">
    <property type="entry name" value="DUF4232"/>
</dbReference>
<proteinExistence type="predicted"/>
<name>A0A6M4WPW1_9ACTN</name>
<dbReference type="Pfam" id="PF14016">
    <property type="entry name" value="DUF4232"/>
    <property type="match status" value="1"/>
</dbReference>
<evidence type="ECO:0000313" key="5">
    <source>
        <dbReference type="Proteomes" id="UP000502665"/>
    </source>
</evidence>
<dbReference type="Proteomes" id="UP000502665">
    <property type="component" value="Chromosome"/>
</dbReference>
<keyword evidence="5" id="KW-1185">Reference proteome</keyword>
<reference evidence="4" key="1">
    <citation type="submission" date="2020-03" db="EMBL/GenBank/DDBJ databases">
        <title>Molecular networking-based the target discovery of potent antiproliferative macrolactams: 5/6/7/16 polycyclic ansamycins and glycosylated trienomycin from Streptomyces cacaoi subsp. asoensis.</title>
        <authorList>
            <person name="Liu L.-L."/>
        </authorList>
    </citation>
    <scope>NUCLEOTIDE SEQUENCE [LARGE SCALE GENOMIC DNA]</scope>
    <source>
        <strain evidence="4">H2S5</strain>
    </source>
</reference>
<dbReference type="PROSITE" id="PS51257">
    <property type="entry name" value="PROKAR_LIPOPROTEIN"/>
    <property type="match status" value="1"/>
</dbReference>
<feature type="domain" description="DUF4232" evidence="3">
    <location>
        <begin position="97"/>
        <end position="234"/>
    </location>
</feature>
<evidence type="ECO:0000256" key="1">
    <source>
        <dbReference type="SAM" id="MobiDB-lite"/>
    </source>
</evidence>
<sequence length="240" mass="23297">MRWNRFGIRSSVMAAVVASAALVVTGCGSGASSSTSASPASETPASASPTSASSSSVSPDSATPTPVTSPSVASPSASAAAVTPAVDSSRGAAAAVCSAGSLKVAARQAADRPAGTGIGAAIVEFTNSSAKACVLKGHPTVAGAGNGSPEKNSPLSVTTTGSASPVTLAPKGKAWVKLTFVQVQGEADGFCESGAEPVVYPTLVIGLPGAGKYQVALDDGQFAECDNKVTVTAVSRVKPS</sequence>
<feature type="chain" id="PRO_5038700548" evidence="2">
    <location>
        <begin position="21"/>
        <end position="240"/>
    </location>
</feature>
<gene>
    <name evidence="4" type="ORF">G9272_21145</name>
</gene>